<keyword evidence="2" id="KW-1003">Cell membrane</keyword>
<feature type="transmembrane region" description="Helical" evidence="8">
    <location>
        <begin position="189"/>
        <end position="209"/>
    </location>
</feature>
<evidence type="ECO:0000256" key="2">
    <source>
        <dbReference type="ARBA" id="ARBA00022475"/>
    </source>
</evidence>
<name>A0A2R7Y4I0_9CREN</name>
<feature type="transmembrane region" description="Helical" evidence="8">
    <location>
        <begin position="412"/>
        <end position="431"/>
    </location>
</feature>
<gene>
    <name evidence="10" type="ORF">B7O98_07380</name>
</gene>
<keyword evidence="7 8" id="KW-0472">Membrane</keyword>
<evidence type="ECO:0000259" key="9">
    <source>
        <dbReference type="Pfam" id="PF13231"/>
    </source>
</evidence>
<feature type="transmembrane region" description="Helical" evidence="8">
    <location>
        <begin position="264"/>
        <end position="290"/>
    </location>
</feature>
<evidence type="ECO:0000256" key="8">
    <source>
        <dbReference type="SAM" id="Phobius"/>
    </source>
</evidence>
<keyword evidence="4" id="KW-0808">Transferase</keyword>
<evidence type="ECO:0000256" key="7">
    <source>
        <dbReference type="ARBA" id="ARBA00023136"/>
    </source>
</evidence>
<dbReference type="PANTHER" id="PTHR33908:SF11">
    <property type="entry name" value="MEMBRANE PROTEIN"/>
    <property type="match status" value="1"/>
</dbReference>
<evidence type="ECO:0000256" key="3">
    <source>
        <dbReference type="ARBA" id="ARBA00022676"/>
    </source>
</evidence>
<organism evidence="10 11">
    <name type="scientific">Zestosphaera tikiterensis</name>
    <dbReference type="NCBI Taxonomy" id="1973259"/>
    <lineage>
        <taxon>Archaea</taxon>
        <taxon>Thermoproteota</taxon>
        <taxon>Thermoprotei</taxon>
        <taxon>Desulfurococcales</taxon>
        <taxon>Desulfurococcaceae</taxon>
        <taxon>Zestosphaera</taxon>
    </lineage>
</organism>
<protein>
    <recommendedName>
        <fullName evidence="9">Glycosyltransferase RgtA/B/C/D-like domain-containing protein</fullName>
    </recommendedName>
</protein>
<dbReference type="GO" id="GO:0008610">
    <property type="term" value="P:lipid biosynthetic process"/>
    <property type="evidence" value="ECO:0007669"/>
    <property type="project" value="UniProtKB-ARBA"/>
</dbReference>
<dbReference type="PANTHER" id="PTHR33908">
    <property type="entry name" value="MANNOSYLTRANSFERASE YKCB-RELATED"/>
    <property type="match status" value="1"/>
</dbReference>
<keyword evidence="3" id="KW-0328">Glycosyltransferase</keyword>
<keyword evidence="5 8" id="KW-0812">Transmembrane</keyword>
<evidence type="ECO:0000313" key="10">
    <source>
        <dbReference type="EMBL" id="PUA32466.1"/>
    </source>
</evidence>
<evidence type="ECO:0000313" key="11">
    <source>
        <dbReference type="Proteomes" id="UP000244093"/>
    </source>
</evidence>
<evidence type="ECO:0000256" key="1">
    <source>
        <dbReference type="ARBA" id="ARBA00004651"/>
    </source>
</evidence>
<dbReference type="AlphaFoldDB" id="A0A2R7Y4I0"/>
<accession>A0A2R7Y4I0</accession>
<comment type="caution">
    <text evidence="10">The sequence shown here is derived from an EMBL/GenBank/DDBJ whole genome shotgun (WGS) entry which is preliminary data.</text>
</comment>
<evidence type="ECO:0000256" key="4">
    <source>
        <dbReference type="ARBA" id="ARBA00022679"/>
    </source>
</evidence>
<feature type="transmembrane region" description="Helical" evidence="8">
    <location>
        <begin position="238"/>
        <end position="258"/>
    </location>
</feature>
<proteinExistence type="predicted"/>
<feature type="transmembrane region" description="Helical" evidence="8">
    <location>
        <begin position="302"/>
        <end position="322"/>
    </location>
</feature>
<sequence length="504" mass="56657">MIRNQVFKPLRSGGVFKVLTVFLILALALTYSFFVYRYVSNINDYISDECWYVSSARNILSKYFGLTPRFEGDEVLVTVELTKYLVRESYYSEVRELKSYVAGIGGAIIKDENYYQFKDDGKYLPAICVKLNRSQIPNITKLPYVVNVAMGYCYPTAENILNYLNFEHPPLVKYLIALAMATVGDEPGVWRIPSIIAGALTLAFVVLTIKKVVGNTSWIYVGMAAAVITALDPTFRSMSMVAMLDIFVALFTILTLYFTLSNSLIGTSVALGLGIASKLNAAFAGVPAVLVWVNKEKPAKALLYLIYIPIALFLMFNIPFIVKDGFLNWWGSSVEGAIRWHLSVKTTEGPPQSMPWEWLIGRNPFVLHYVYDPNSGQWVADIIASGNPVLYLLTVALSIFILPSIKDLPDKGLTYIFTWVTYLMYIVMWVAGGKTQYSFYSVQVVPLIYTLLLELIYYLLSSTANIRKAVENWVKVFKVISDWLAGKVKISVKVVVQDRCDGMV</sequence>
<dbReference type="GO" id="GO:0005886">
    <property type="term" value="C:plasma membrane"/>
    <property type="evidence" value="ECO:0007669"/>
    <property type="project" value="UniProtKB-SubCell"/>
</dbReference>
<reference evidence="10" key="1">
    <citation type="submission" date="2017-04" db="EMBL/GenBank/DDBJ databases">
        <authorList>
            <person name="Afonso C.L."/>
            <person name="Miller P.J."/>
            <person name="Scott M.A."/>
            <person name="Spackman E."/>
            <person name="Goraichik I."/>
            <person name="Dimitrov K.M."/>
            <person name="Suarez D.L."/>
            <person name="Swayne D.E."/>
        </authorList>
    </citation>
    <scope>NUCLEOTIDE SEQUENCE</scope>
    <source>
        <strain evidence="10">NZ3</strain>
    </source>
</reference>
<dbReference type="GO" id="GO:0016763">
    <property type="term" value="F:pentosyltransferase activity"/>
    <property type="evidence" value="ECO:0007669"/>
    <property type="project" value="TreeGrafter"/>
</dbReference>
<feature type="domain" description="Glycosyltransferase RgtA/B/C/D-like" evidence="9">
    <location>
        <begin position="168"/>
        <end position="314"/>
    </location>
</feature>
<feature type="transmembrane region" description="Helical" evidence="8">
    <location>
        <begin position="388"/>
        <end position="405"/>
    </location>
</feature>
<feature type="transmembrane region" description="Helical" evidence="8">
    <location>
        <begin position="15"/>
        <end position="36"/>
    </location>
</feature>
<comment type="subcellular location">
    <subcellularLocation>
        <location evidence="1">Cell membrane</location>
        <topology evidence="1">Multi-pass membrane protein</topology>
    </subcellularLocation>
</comment>
<dbReference type="InterPro" id="IPR050297">
    <property type="entry name" value="LipidA_mod_glycosyltrf_83"/>
</dbReference>
<feature type="transmembrane region" description="Helical" evidence="8">
    <location>
        <begin position="437"/>
        <end position="460"/>
    </location>
</feature>
<dbReference type="Pfam" id="PF13231">
    <property type="entry name" value="PMT_2"/>
    <property type="match status" value="1"/>
</dbReference>
<reference evidence="10" key="2">
    <citation type="journal article" date="2018" name="Syst. Appl. Microbiol.">
        <title>A new symbiotic nanoarchaeote (Candidatus Nanoclepta minutus) and its host (Zestosphaera tikiterensis gen. nov., sp. nov.) from a New Zealand hot spring.</title>
        <authorList>
            <person name="St John E."/>
            <person name="Liu Y."/>
            <person name="Podar M."/>
            <person name="Stott M.B."/>
            <person name="Meneghin J."/>
            <person name="Chen Z."/>
            <person name="Lagutin K."/>
            <person name="Mitchell K."/>
            <person name="Reysenbach A.L."/>
        </authorList>
    </citation>
    <scope>NUCLEOTIDE SEQUENCE [LARGE SCALE GENOMIC DNA]</scope>
    <source>
        <strain evidence="10">NZ3</strain>
    </source>
</reference>
<dbReference type="Proteomes" id="UP000244093">
    <property type="component" value="Unassembled WGS sequence"/>
</dbReference>
<evidence type="ECO:0000256" key="6">
    <source>
        <dbReference type="ARBA" id="ARBA00022989"/>
    </source>
</evidence>
<evidence type="ECO:0000256" key="5">
    <source>
        <dbReference type="ARBA" id="ARBA00022692"/>
    </source>
</evidence>
<keyword evidence="6 8" id="KW-1133">Transmembrane helix</keyword>
<dbReference type="InterPro" id="IPR038731">
    <property type="entry name" value="RgtA/B/C-like"/>
</dbReference>
<dbReference type="EMBL" id="NBVN01000004">
    <property type="protein sequence ID" value="PUA32466.1"/>
    <property type="molecule type" value="Genomic_DNA"/>
</dbReference>